<name>A0A8J3JYE5_9ACTN</name>
<reference evidence="2 3" key="1">
    <citation type="submission" date="2021-01" db="EMBL/GenBank/DDBJ databases">
        <title>Whole genome shotgun sequence of Catellatospora bangladeshensis NBRC 107357.</title>
        <authorList>
            <person name="Komaki H."/>
            <person name="Tamura T."/>
        </authorList>
    </citation>
    <scope>NUCLEOTIDE SEQUENCE [LARGE SCALE GENOMIC DNA]</scope>
    <source>
        <strain evidence="2 3">NBRC 107357</strain>
    </source>
</reference>
<comment type="caution">
    <text evidence="2">The sequence shown here is derived from an EMBL/GenBank/DDBJ whole genome shotgun (WGS) entry which is preliminary data.</text>
</comment>
<feature type="compositionally biased region" description="Pro residues" evidence="1">
    <location>
        <begin position="222"/>
        <end position="238"/>
    </location>
</feature>
<gene>
    <name evidence="2" type="ORF">Cba03nite_66780</name>
</gene>
<dbReference type="AlphaFoldDB" id="A0A8J3JYE5"/>
<accession>A0A8J3JYE5</accession>
<proteinExistence type="predicted"/>
<evidence type="ECO:0000313" key="3">
    <source>
        <dbReference type="Proteomes" id="UP000601223"/>
    </source>
</evidence>
<keyword evidence="3" id="KW-1185">Reference proteome</keyword>
<feature type="region of interest" description="Disordered" evidence="1">
    <location>
        <begin position="181"/>
        <end position="256"/>
    </location>
</feature>
<evidence type="ECO:0008006" key="4">
    <source>
        <dbReference type="Google" id="ProtNLM"/>
    </source>
</evidence>
<dbReference type="EMBL" id="BONF01000046">
    <property type="protein sequence ID" value="GIF85329.1"/>
    <property type="molecule type" value="Genomic_DNA"/>
</dbReference>
<feature type="region of interest" description="Disordered" evidence="1">
    <location>
        <begin position="391"/>
        <end position="415"/>
    </location>
</feature>
<evidence type="ECO:0000256" key="1">
    <source>
        <dbReference type="SAM" id="MobiDB-lite"/>
    </source>
</evidence>
<protein>
    <recommendedName>
        <fullName evidence="4">PPE family domain-containing protein</fullName>
    </recommendedName>
</protein>
<sequence length="415" mass="43871">MTAGQSGMLADEGGYVVAPGDALKRWPTTEQTNWVSIDPPRAWDMVRHEDDALGWEQIAGLRRLASLLLAHADQLDKQRTALAQIWPAEASPASAVALAKIGKLINGMRLESEAALQNALALDGIMAATAKAKQEIRQVVQQWETTTHEGGPEWWDREATRLSYVTEQTMTATERTIRDHRSRITLPIDSRSVDDGAQIVGLPTPAPDPSGSTSTRKRGPNGPLPTPPPMPGYPPLVSPLPGESGPDLQGMTPPVPAAPGQPVSMLPIAPGNPHAPYGGAYVLPGPGVGKSGYVVSLPQPGSGAGPAVTAAARGGGSSMPGMMPLPIGGPTGQPNNQGGGAAYRRRPDTSWDVAQGVPPLIAPEAVSRSSEPTSEQIEEDFRQWFTQTAMPWRNEDHPDEPAPIVTIRRGGVKNP</sequence>
<organism evidence="2 3">
    <name type="scientific">Catellatospora bangladeshensis</name>
    <dbReference type="NCBI Taxonomy" id="310355"/>
    <lineage>
        <taxon>Bacteria</taxon>
        <taxon>Bacillati</taxon>
        <taxon>Actinomycetota</taxon>
        <taxon>Actinomycetes</taxon>
        <taxon>Micromonosporales</taxon>
        <taxon>Micromonosporaceae</taxon>
        <taxon>Catellatospora</taxon>
    </lineage>
</organism>
<dbReference type="RefSeq" id="WP_203755049.1">
    <property type="nucleotide sequence ID" value="NZ_BONF01000046.1"/>
</dbReference>
<evidence type="ECO:0000313" key="2">
    <source>
        <dbReference type="EMBL" id="GIF85329.1"/>
    </source>
</evidence>
<dbReference type="Proteomes" id="UP000601223">
    <property type="component" value="Unassembled WGS sequence"/>
</dbReference>